<organism evidence="1 2">
    <name type="scientific">Aestuariibaculum sediminum</name>
    <dbReference type="NCBI Taxonomy" id="2770637"/>
    <lineage>
        <taxon>Bacteria</taxon>
        <taxon>Pseudomonadati</taxon>
        <taxon>Bacteroidota</taxon>
        <taxon>Flavobacteriia</taxon>
        <taxon>Flavobacteriales</taxon>
        <taxon>Flavobacteriaceae</taxon>
    </lineage>
</organism>
<protein>
    <submittedName>
        <fullName evidence="1">Uncharacterized protein</fullName>
    </submittedName>
</protein>
<sequence>MKTTNIFKSTNNNYLKSILHASYISYKNIYTWHLTITIKPVLHKFELKETMLEVENKLKNTIEKYGSLKEVMICSQKHKKTLHWLFDNQKINYYELKEIIENLETYHNVDIYLNQL</sequence>
<name>A0A8J6QIG2_9FLAO</name>
<proteinExistence type="predicted"/>
<keyword evidence="2" id="KW-1185">Reference proteome</keyword>
<dbReference type="AlphaFoldDB" id="A0A8J6QIG2"/>
<dbReference type="RefSeq" id="WP_188230387.1">
    <property type="nucleotide sequence ID" value="NZ_JACVXB010000004.1"/>
</dbReference>
<reference evidence="1 2" key="1">
    <citation type="submission" date="2020-09" db="EMBL/GenBank/DDBJ databases">
        <title>TT11 complete genome.</title>
        <authorList>
            <person name="Wu Z."/>
        </authorList>
    </citation>
    <scope>NUCLEOTIDE SEQUENCE [LARGE SCALE GENOMIC DNA]</scope>
    <source>
        <strain evidence="1 2">TT11</strain>
    </source>
</reference>
<accession>A0A8J6QIG2</accession>
<gene>
    <name evidence="1" type="ORF">ICJ83_10695</name>
</gene>
<dbReference type="Proteomes" id="UP000600588">
    <property type="component" value="Unassembled WGS sequence"/>
</dbReference>
<evidence type="ECO:0000313" key="1">
    <source>
        <dbReference type="EMBL" id="MBD0832599.1"/>
    </source>
</evidence>
<comment type="caution">
    <text evidence="1">The sequence shown here is derived from an EMBL/GenBank/DDBJ whole genome shotgun (WGS) entry which is preliminary data.</text>
</comment>
<evidence type="ECO:0000313" key="2">
    <source>
        <dbReference type="Proteomes" id="UP000600588"/>
    </source>
</evidence>
<dbReference type="EMBL" id="JACVXB010000004">
    <property type="protein sequence ID" value="MBD0832599.1"/>
    <property type="molecule type" value="Genomic_DNA"/>
</dbReference>